<dbReference type="KEGG" id="dbc:MFMK1_000475"/>
<dbReference type="Pfam" id="PF13490">
    <property type="entry name" value="zf-HC2"/>
    <property type="match status" value="1"/>
</dbReference>
<keyword evidence="6" id="KW-1185">Reference proteome</keyword>
<feature type="domain" description="Putative zinc-finger" evidence="4">
    <location>
        <begin position="3"/>
        <end position="37"/>
    </location>
</feature>
<reference evidence="5 6" key="1">
    <citation type="submission" date="2023-04" db="EMBL/GenBank/DDBJ databases">
        <authorList>
            <person name="Hsu D."/>
        </authorList>
    </citation>
    <scope>NUCLEOTIDE SEQUENCE [LARGE SCALE GENOMIC DNA]</scope>
    <source>
        <strain evidence="5 6">MK1</strain>
    </source>
</reference>
<organism evidence="5 6">
    <name type="scientific">Metallumcola ferriviriculae</name>
    <dbReference type="NCBI Taxonomy" id="3039180"/>
    <lineage>
        <taxon>Bacteria</taxon>
        <taxon>Bacillati</taxon>
        <taxon>Bacillota</taxon>
        <taxon>Clostridia</taxon>
        <taxon>Neomoorellales</taxon>
        <taxon>Desulfitibacteraceae</taxon>
        <taxon>Metallumcola</taxon>
    </lineage>
</organism>
<keyword evidence="3" id="KW-0812">Transmembrane</keyword>
<accession>A0AAU0UKB7</accession>
<dbReference type="EMBL" id="CP121694">
    <property type="protein sequence ID" value="WRO20686.1"/>
    <property type="molecule type" value="Genomic_DNA"/>
</dbReference>
<evidence type="ECO:0000313" key="6">
    <source>
        <dbReference type="Proteomes" id="UP001329915"/>
    </source>
</evidence>
<protein>
    <recommendedName>
        <fullName evidence="2">Anti-sigma-W factor RsiW</fullName>
    </recommendedName>
</protein>
<sequence>MKCIDVQSLMEQYITGELDHREFDKVESHIQKCPNCRQEYEDLTNIIGMLTDAKDELELKPQEKEELKFMFAVDKRRSGVARWFQYGSWVAVLVLAAFIGTMFMSPAAAAKILPDFPLVREMLQLKADNADLKGKLEVYSQKDNGLDEVQEITDQEKFEVQNTVLSFVKAQYEGDRQKMLALATEDFAIMMQNDPGLVPTYDQTTSLSFIIVTNTVKMDNQYLTFVRLEDSRTDSQYQENFYIQRVGDKFKINMVEMDA</sequence>
<dbReference type="Gene3D" id="1.10.10.1320">
    <property type="entry name" value="Anti-sigma factor, zinc-finger domain"/>
    <property type="match status" value="1"/>
</dbReference>
<dbReference type="Proteomes" id="UP001329915">
    <property type="component" value="Chromosome"/>
</dbReference>
<comment type="similarity">
    <text evidence="1">Belongs to the zinc-associated anti-sigma factor (ZAS) superfamily. Anti-sigma-W factor family.</text>
</comment>
<dbReference type="AlphaFoldDB" id="A0AAU0UKB7"/>
<evidence type="ECO:0000313" key="5">
    <source>
        <dbReference type="EMBL" id="WRO20686.1"/>
    </source>
</evidence>
<evidence type="ECO:0000256" key="1">
    <source>
        <dbReference type="ARBA" id="ARBA00024353"/>
    </source>
</evidence>
<name>A0AAU0UKB7_9FIRM</name>
<gene>
    <name evidence="5" type="ORF">MFMK1_000475</name>
</gene>
<dbReference type="RefSeq" id="WP_366923572.1">
    <property type="nucleotide sequence ID" value="NZ_CP121694.1"/>
</dbReference>
<dbReference type="InterPro" id="IPR041916">
    <property type="entry name" value="Anti_sigma_zinc_sf"/>
</dbReference>
<keyword evidence="3" id="KW-0472">Membrane</keyword>
<evidence type="ECO:0000259" key="4">
    <source>
        <dbReference type="Pfam" id="PF13490"/>
    </source>
</evidence>
<evidence type="ECO:0000256" key="3">
    <source>
        <dbReference type="SAM" id="Phobius"/>
    </source>
</evidence>
<dbReference type="InterPro" id="IPR027383">
    <property type="entry name" value="Znf_put"/>
</dbReference>
<keyword evidence="3" id="KW-1133">Transmembrane helix</keyword>
<evidence type="ECO:0000256" key="2">
    <source>
        <dbReference type="ARBA" id="ARBA00024438"/>
    </source>
</evidence>
<proteinExistence type="inferred from homology"/>
<feature type="transmembrane region" description="Helical" evidence="3">
    <location>
        <begin position="83"/>
        <end position="104"/>
    </location>
</feature>